<dbReference type="InterPro" id="IPR016159">
    <property type="entry name" value="Cullin_repeat-like_dom_sf"/>
</dbReference>
<dbReference type="Proteomes" id="UP000235145">
    <property type="component" value="Unassembled WGS sequence"/>
</dbReference>
<dbReference type="AlphaFoldDB" id="A0A9R1XBI4"/>
<dbReference type="GO" id="GO:0005546">
    <property type="term" value="F:phosphatidylinositol-4,5-bisphosphate binding"/>
    <property type="evidence" value="ECO:0007669"/>
    <property type="project" value="InterPro"/>
</dbReference>
<comment type="function">
    <text evidence="3">Component of the exocyst complex.</text>
</comment>
<dbReference type="PANTHER" id="PTHR12542">
    <property type="entry name" value="EXOCYST COMPLEX PROTEIN EXO70"/>
    <property type="match status" value="1"/>
</dbReference>
<dbReference type="InterPro" id="IPR046364">
    <property type="entry name" value="Exo70_C"/>
</dbReference>
<accession>A0A9R1XBI4</accession>
<evidence type="ECO:0000256" key="2">
    <source>
        <dbReference type="ARBA" id="ARBA00022448"/>
    </source>
</evidence>
<gene>
    <name evidence="5" type="ORF">LSAT_V11C500292540</name>
</gene>
<comment type="caution">
    <text evidence="5">The sequence shown here is derived from an EMBL/GenBank/DDBJ whole genome shotgun (WGS) entry which is preliminary data.</text>
</comment>
<dbReference type="GO" id="GO:0000145">
    <property type="term" value="C:exocyst"/>
    <property type="evidence" value="ECO:0000318"/>
    <property type="project" value="GO_Central"/>
</dbReference>
<comment type="similarity">
    <text evidence="1 3">Belongs to the EXO70 family.</text>
</comment>
<dbReference type="GO" id="GO:0015031">
    <property type="term" value="P:protein transport"/>
    <property type="evidence" value="ECO:0007669"/>
    <property type="project" value="UniProtKB-KW"/>
</dbReference>
<dbReference type="Gene3D" id="1.20.1280.170">
    <property type="entry name" value="Exocyst complex component Exo70"/>
    <property type="match status" value="1"/>
</dbReference>
<sequence length="620" mass="69356">MAETGEEKLIAVARHIAKTLGNTDNAMADDILQIFSNFDGRLREKLHESLSGNDGGAALDQTLRTIDRRISRYLTVDQPIWADPADASSFLDDVDELVAVIREWSAMADDKAVTSCLDRAEDLLQQCMFRLEEEFKLLIGRGGAESSDNAVGGGVGGYLDSDDDEDDGFDDVEIPVAHPVSDYNITIEALPSSTINDLHEIAKRMVAAGYGKECSLAYSTCRREFLEESLSRLGFLGLQNSSKPLEDADNDVEIEKWVKAINMAVRVFYPSERRLCDRVFGYSSATAAAADLSFMDVCRVSTMELLNFANGIAMGSRAPERLFKILDVYEAVKDLLPEFEVLFSDQYCLFLRNEATGVWKRLGESIRGIFLELENLIRRDPAKAAVPGGGLHPITRYVMNYLRAACSRPTLEQVFDDNLDGSSPSPSSSLPVQISWIMEVLENNLESKSKTYRDPALSSVFMMNNGRYIVKKVKGDELGSLLGDDWIRKQTSKVRQHHVNYQRSSWHKILNTLKLDNSNLSSNVASKALKDKLKLFNSQFDDIFRTQSTWAIFDEQLREELKISVAGTLLPAYRNFLGRFYNLQDIGKYADKHVKFSIEDVEARIDDLFQATAVAGGGRK</sequence>
<dbReference type="SUPFAM" id="SSF74788">
    <property type="entry name" value="Cullin repeat-like"/>
    <property type="match status" value="1"/>
</dbReference>
<evidence type="ECO:0000313" key="6">
    <source>
        <dbReference type="Proteomes" id="UP000235145"/>
    </source>
</evidence>
<keyword evidence="3" id="KW-0268">Exocytosis</keyword>
<keyword evidence="3" id="KW-0653">Protein transport</keyword>
<protein>
    <recommendedName>
        <fullName evidence="3">Exocyst subunit Exo70 family protein</fullName>
    </recommendedName>
</protein>
<dbReference type="Gramene" id="rna-gnl|WGS:NBSK|LSAT_5X174161_mrna">
    <property type="protein sequence ID" value="cds-PLY95869.1"/>
    <property type="gene ID" value="gene-LSAT_5X174161"/>
</dbReference>
<evidence type="ECO:0000313" key="5">
    <source>
        <dbReference type="EMBL" id="KAJ0206244.1"/>
    </source>
</evidence>
<dbReference type="PANTHER" id="PTHR12542:SF182">
    <property type="entry name" value="EXOCYST SUBUNIT EXO70 FAMILY PROTEIN"/>
    <property type="match status" value="1"/>
</dbReference>
<name>A0A9R1XBI4_LACSA</name>
<evidence type="ECO:0000256" key="3">
    <source>
        <dbReference type="RuleBase" id="RU365026"/>
    </source>
</evidence>
<dbReference type="Pfam" id="PF20669">
    <property type="entry name" value="Exo70_N"/>
    <property type="match status" value="1"/>
</dbReference>
<keyword evidence="6" id="KW-1185">Reference proteome</keyword>
<evidence type="ECO:0000259" key="4">
    <source>
        <dbReference type="Pfam" id="PF03081"/>
    </source>
</evidence>
<proteinExistence type="inferred from homology"/>
<feature type="domain" description="Exocyst complex subunit Exo70 C-terminal" evidence="4">
    <location>
        <begin position="256"/>
        <end position="607"/>
    </location>
</feature>
<organism evidence="5 6">
    <name type="scientific">Lactuca sativa</name>
    <name type="common">Garden lettuce</name>
    <dbReference type="NCBI Taxonomy" id="4236"/>
    <lineage>
        <taxon>Eukaryota</taxon>
        <taxon>Viridiplantae</taxon>
        <taxon>Streptophyta</taxon>
        <taxon>Embryophyta</taxon>
        <taxon>Tracheophyta</taxon>
        <taxon>Spermatophyta</taxon>
        <taxon>Magnoliopsida</taxon>
        <taxon>eudicotyledons</taxon>
        <taxon>Gunneridae</taxon>
        <taxon>Pentapetalae</taxon>
        <taxon>asterids</taxon>
        <taxon>campanulids</taxon>
        <taxon>Asterales</taxon>
        <taxon>Asteraceae</taxon>
        <taxon>Cichorioideae</taxon>
        <taxon>Cichorieae</taxon>
        <taxon>Lactucinae</taxon>
        <taxon>Lactuca</taxon>
    </lineage>
</organism>
<dbReference type="InterPro" id="IPR004140">
    <property type="entry name" value="Exo70"/>
</dbReference>
<reference evidence="5 6" key="1">
    <citation type="journal article" date="2017" name="Nat. Commun.">
        <title>Genome assembly with in vitro proximity ligation data and whole-genome triplication in lettuce.</title>
        <authorList>
            <person name="Reyes-Chin-Wo S."/>
            <person name="Wang Z."/>
            <person name="Yang X."/>
            <person name="Kozik A."/>
            <person name="Arikit S."/>
            <person name="Song C."/>
            <person name="Xia L."/>
            <person name="Froenicke L."/>
            <person name="Lavelle D.O."/>
            <person name="Truco M.J."/>
            <person name="Xia R."/>
            <person name="Zhu S."/>
            <person name="Xu C."/>
            <person name="Xu H."/>
            <person name="Xu X."/>
            <person name="Cox K."/>
            <person name="Korf I."/>
            <person name="Meyers B.C."/>
            <person name="Michelmore R.W."/>
        </authorList>
    </citation>
    <scope>NUCLEOTIDE SEQUENCE [LARGE SCALE GENOMIC DNA]</scope>
    <source>
        <strain evidence="6">cv. Salinas</strain>
        <tissue evidence="5">Seedlings</tissue>
    </source>
</reference>
<keyword evidence="2 3" id="KW-0813">Transport</keyword>
<dbReference type="GO" id="GO:0006887">
    <property type="term" value="P:exocytosis"/>
    <property type="evidence" value="ECO:0000318"/>
    <property type="project" value="GO_Central"/>
</dbReference>
<evidence type="ECO:0000256" key="1">
    <source>
        <dbReference type="ARBA" id="ARBA00006756"/>
    </source>
</evidence>
<dbReference type="OrthoDB" id="1922221at2759"/>
<dbReference type="EMBL" id="NBSK02000005">
    <property type="protein sequence ID" value="KAJ0206244.1"/>
    <property type="molecule type" value="Genomic_DNA"/>
</dbReference>
<dbReference type="Pfam" id="PF03081">
    <property type="entry name" value="Exo70_C"/>
    <property type="match status" value="1"/>
</dbReference>